<evidence type="ECO:0000256" key="4">
    <source>
        <dbReference type="ARBA" id="ARBA00022729"/>
    </source>
</evidence>
<comment type="similarity">
    <text evidence="2 5">Belongs to the RxLR effector family.</text>
</comment>
<dbReference type="Proteomes" id="UP000198211">
    <property type="component" value="Unassembled WGS sequence"/>
</dbReference>
<comment type="subcellular location">
    <subcellularLocation>
        <location evidence="1 5">Secreted</location>
    </subcellularLocation>
</comment>
<evidence type="ECO:0000256" key="5">
    <source>
        <dbReference type="RuleBase" id="RU367124"/>
    </source>
</evidence>
<keyword evidence="7" id="KW-1185">Reference proteome</keyword>
<comment type="caution">
    <text evidence="6">The sequence shown here is derived from an EMBL/GenBank/DDBJ whole genome shotgun (WGS) entry which is preliminary data.</text>
</comment>
<feature type="chain" id="PRO_5028523628" description="RxLR effector protein" evidence="5">
    <location>
        <begin position="19"/>
        <end position="198"/>
    </location>
</feature>
<keyword evidence="4 5" id="KW-0732">Signal</keyword>
<evidence type="ECO:0000256" key="1">
    <source>
        <dbReference type="ARBA" id="ARBA00004613"/>
    </source>
</evidence>
<dbReference type="InterPro" id="IPR031825">
    <property type="entry name" value="RXLR"/>
</dbReference>
<sequence length="198" mass="22140">MRVTLVLLAVFAISIVNAATNTASSPLLATTSTGLVNSIDTGLDNTKNNRFLRSDKNLNGDNTNNEEERSVLSKLGSFLGLSKNKYTAVTPEELLVKSKKLSSKQLKAAAQKLKISPEQLKVASQKIDDIPDKLKITEKELMGLPQGRTRDVFAKWAENKVLPDDIWPMLKGLSQKDKNQVHYWYKTDIYRGGHWNVR</sequence>
<gene>
    <name evidence="6" type="ORF">PHMEG_00026216</name>
</gene>
<keyword evidence="3 5" id="KW-0964">Secreted</keyword>
<evidence type="ECO:0000313" key="7">
    <source>
        <dbReference type="Proteomes" id="UP000198211"/>
    </source>
</evidence>
<evidence type="ECO:0000256" key="2">
    <source>
        <dbReference type="ARBA" id="ARBA00010400"/>
    </source>
</evidence>
<reference evidence="7" key="1">
    <citation type="submission" date="2017-03" db="EMBL/GenBank/DDBJ databases">
        <title>Phytopthora megakarya and P. palmivora, two closely related causual agents of cacao black pod achieved similar genome size and gene model numbers by different mechanisms.</title>
        <authorList>
            <person name="Ali S."/>
            <person name="Shao J."/>
            <person name="Larry D.J."/>
            <person name="Kronmiller B."/>
            <person name="Shen D."/>
            <person name="Strem M.D."/>
            <person name="Melnick R.L."/>
            <person name="Guiltinan M.J."/>
            <person name="Tyler B.M."/>
            <person name="Meinhardt L.W."/>
            <person name="Bailey B.A."/>
        </authorList>
    </citation>
    <scope>NUCLEOTIDE SEQUENCE [LARGE SCALE GENOMIC DNA]</scope>
    <source>
        <strain evidence="7">zdho120</strain>
    </source>
</reference>
<feature type="signal peptide" evidence="5">
    <location>
        <begin position="1"/>
        <end position="18"/>
    </location>
</feature>
<protein>
    <recommendedName>
        <fullName evidence="5">RxLR effector protein</fullName>
    </recommendedName>
</protein>
<evidence type="ECO:0000256" key="3">
    <source>
        <dbReference type="ARBA" id="ARBA00022525"/>
    </source>
</evidence>
<dbReference type="GO" id="GO:0005576">
    <property type="term" value="C:extracellular region"/>
    <property type="evidence" value="ECO:0007669"/>
    <property type="project" value="UniProtKB-SubCell"/>
</dbReference>
<organism evidence="6 7">
    <name type="scientific">Phytophthora megakarya</name>
    <dbReference type="NCBI Taxonomy" id="4795"/>
    <lineage>
        <taxon>Eukaryota</taxon>
        <taxon>Sar</taxon>
        <taxon>Stramenopiles</taxon>
        <taxon>Oomycota</taxon>
        <taxon>Peronosporomycetes</taxon>
        <taxon>Peronosporales</taxon>
        <taxon>Peronosporaceae</taxon>
        <taxon>Phytophthora</taxon>
    </lineage>
</organism>
<evidence type="ECO:0000313" key="6">
    <source>
        <dbReference type="EMBL" id="OWZ02255.1"/>
    </source>
</evidence>
<name>A0A225VA48_9STRA</name>
<proteinExistence type="inferred from homology"/>
<accession>A0A225VA48</accession>
<comment type="function">
    <text evidence="5">Effector that suppresses plant defense responses during pathogen infection.</text>
</comment>
<dbReference type="Pfam" id="PF16810">
    <property type="entry name" value="RXLR"/>
    <property type="match status" value="1"/>
</dbReference>
<comment type="domain">
    <text evidence="5">The RxLR-dEER motif acts to carry the protein into the host cell cytoplasm through binding to cell surface phosphatidylinositol-3-phosphate.</text>
</comment>
<dbReference type="EMBL" id="NBNE01006296">
    <property type="protein sequence ID" value="OWZ02255.1"/>
    <property type="molecule type" value="Genomic_DNA"/>
</dbReference>
<dbReference type="AlphaFoldDB" id="A0A225VA48"/>